<sequence length="66" mass="7605">MSIGLKVHEGTKLYEMVSKGLFCAKNKVHVKTSSDDRRDEIWDLDHGVTRNSVVTMRQTRQSHCDE</sequence>
<evidence type="ECO:0000313" key="2">
    <source>
        <dbReference type="Proteomes" id="UP000325315"/>
    </source>
</evidence>
<gene>
    <name evidence="1" type="ORF">EPI10_033609</name>
</gene>
<accession>A0A5B6X8Q8</accession>
<comment type="caution">
    <text evidence="1">The sequence shown here is derived from an EMBL/GenBank/DDBJ whole genome shotgun (WGS) entry which is preliminary data.</text>
</comment>
<organism evidence="1 2">
    <name type="scientific">Gossypium australe</name>
    <dbReference type="NCBI Taxonomy" id="47621"/>
    <lineage>
        <taxon>Eukaryota</taxon>
        <taxon>Viridiplantae</taxon>
        <taxon>Streptophyta</taxon>
        <taxon>Embryophyta</taxon>
        <taxon>Tracheophyta</taxon>
        <taxon>Spermatophyta</taxon>
        <taxon>Magnoliopsida</taxon>
        <taxon>eudicotyledons</taxon>
        <taxon>Gunneridae</taxon>
        <taxon>Pentapetalae</taxon>
        <taxon>rosids</taxon>
        <taxon>malvids</taxon>
        <taxon>Malvales</taxon>
        <taxon>Malvaceae</taxon>
        <taxon>Malvoideae</taxon>
        <taxon>Gossypium</taxon>
    </lineage>
</organism>
<name>A0A5B6X8Q8_9ROSI</name>
<protein>
    <submittedName>
        <fullName evidence="1">Uncharacterized protein</fullName>
    </submittedName>
</protein>
<dbReference type="Proteomes" id="UP000325315">
    <property type="component" value="Unassembled WGS sequence"/>
</dbReference>
<dbReference type="AlphaFoldDB" id="A0A5B6X8Q8"/>
<reference evidence="2" key="1">
    <citation type="journal article" date="2019" name="Plant Biotechnol. J.">
        <title>Genome sequencing of the Australian wild diploid species Gossypium australe highlights disease resistance and delayed gland morphogenesis.</title>
        <authorList>
            <person name="Cai Y."/>
            <person name="Cai X."/>
            <person name="Wang Q."/>
            <person name="Wang P."/>
            <person name="Zhang Y."/>
            <person name="Cai C."/>
            <person name="Xu Y."/>
            <person name="Wang K."/>
            <person name="Zhou Z."/>
            <person name="Wang C."/>
            <person name="Geng S."/>
            <person name="Li B."/>
            <person name="Dong Q."/>
            <person name="Hou Y."/>
            <person name="Wang H."/>
            <person name="Ai P."/>
            <person name="Liu Z."/>
            <person name="Yi F."/>
            <person name="Sun M."/>
            <person name="An G."/>
            <person name="Cheng J."/>
            <person name="Zhang Y."/>
            <person name="Shi Q."/>
            <person name="Xie Y."/>
            <person name="Shi X."/>
            <person name="Chang Y."/>
            <person name="Huang F."/>
            <person name="Chen Y."/>
            <person name="Hong S."/>
            <person name="Mi L."/>
            <person name="Sun Q."/>
            <person name="Zhang L."/>
            <person name="Zhou B."/>
            <person name="Peng R."/>
            <person name="Zhang X."/>
            <person name="Liu F."/>
        </authorList>
    </citation>
    <scope>NUCLEOTIDE SEQUENCE [LARGE SCALE GENOMIC DNA]</scope>
    <source>
        <strain evidence="2">cv. PA1801</strain>
    </source>
</reference>
<evidence type="ECO:0000313" key="1">
    <source>
        <dbReference type="EMBL" id="KAA3490083.1"/>
    </source>
</evidence>
<dbReference type="EMBL" id="SMMG02000001">
    <property type="protein sequence ID" value="KAA3490083.1"/>
    <property type="molecule type" value="Genomic_DNA"/>
</dbReference>
<dbReference type="OrthoDB" id="10311743at2759"/>
<keyword evidence="2" id="KW-1185">Reference proteome</keyword>
<proteinExistence type="predicted"/>